<dbReference type="GO" id="GO:0005506">
    <property type="term" value="F:iron ion binding"/>
    <property type="evidence" value="ECO:0007669"/>
    <property type="project" value="InterPro"/>
</dbReference>
<evidence type="ECO:0000256" key="2">
    <source>
        <dbReference type="ARBA" id="ARBA00022723"/>
    </source>
</evidence>
<name>A0A7Y9AUA9_9ACTN</name>
<dbReference type="Pfam" id="PF02668">
    <property type="entry name" value="TauD"/>
    <property type="match status" value="1"/>
</dbReference>
<feature type="binding site" evidence="6">
    <location>
        <position position="164"/>
    </location>
    <ligand>
        <name>Fe cation</name>
        <dbReference type="ChEBI" id="CHEBI:24875"/>
    </ligand>
</feature>
<feature type="binding site" evidence="5">
    <location>
        <position position="309"/>
    </location>
    <ligand>
        <name>2-oxoglutarate</name>
        <dbReference type="ChEBI" id="CHEBI:16810"/>
    </ligand>
</feature>
<dbReference type="AlphaFoldDB" id="A0A7Y9AUA9"/>
<dbReference type="InterPro" id="IPR014503">
    <property type="entry name" value="Clavaminate_syn-like"/>
</dbReference>
<dbReference type="SUPFAM" id="SSF51197">
    <property type="entry name" value="Clavaminate synthase-like"/>
    <property type="match status" value="1"/>
</dbReference>
<feature type="domain" description="TauD/TfdA-like" evidence="7">
    <location>
        <begin position="257"/>
        <end position="302"/>
    </location>
</feature>
<feature type="binding site" evidence="5">
    <location>
        <position position="313"/>
    </location>
    <ligand>
        <name>2-oxoglutarate</name>
        <dbReference type="ChEBI" id="CHEBI:16810"/>
    </ligand>
</feature>
<dbReference type="PIRSF" id="PIRSF019543">
    <property type="entry name" value="Clavaminate_syn"/>
    <property type="match status" value="1"/>
</dbReference>
<evidence type="ECO:0000313" key="9">
    <source>
        <dbReference type="Proteomes" id="UP000521922"/>
    </source>
</evidence>
<sequence>MRRRWELLVSSVFLDSSAVVPTLRELAVEERSALAALGSRVTADPVTEPEAFGRQARLLARELPQGLAETLWAFEERGSDSGVLVLRGLDVGDLPATPPDNTGGVGARTLLARQQAVVSHALGHMVGYAAEGHGHLLQDMVPNARLAATQQSQGSRVELEAHTEQCFSDLRPDYVVLGCLRGDADAATYAFRALDLLAHVDPTDVMELFRPLWTTLVDESFADFLDTREVRGPFPILSGDVDDPTMLVDQDLMHGITKHAQALLERVLEVYVAHRHAVTLQPGDVLLLDNLRAMHGRSPFAPRFDGTDRFITRGFVVRDLRRSRFARPGGGRVVQASFS</sequence>
<dbReference type="RefSeq" id="WP_343077876.1">
    <property type="nucleotide sequence ID" value="NZ_BAAAGN010000005.1"/>
</dbReference>
<dbReference type="InterPro" id="IPR003819">
    <property type="entry name" value="TauD/TfdA-like"/>
</dbReference>
<dbReference type="GO" id="GO:0016491">
    <property type="term" value="F:oxidoreductase activity"/>
    <property type="evidence" value="ECO:0007669"/>
    <property type="project" value="UniProtKB-KW"/>
</dbReference>
<organism evidence="8 9">
    <name type="scientific">Kineococcus aurantiacus</name>
    <dbReference type="NCBI Taxonomy" id="37633"/>
    <lineage>
        <taxon>Bacteria</taxon>
        <taxon>Bacillati</taxon>
        <taxon>Actinomycetota</taxon>
        <taxon>Actinomycetes</taxon>
        <taxon>Kineosporiales</taxon>
        <taxon>Kineosporiaceae</taxon>
        <taxon>Kineococcus</taxon>
    </lineage>
</organism>
<evidence type="ECO:0000313" key="8">
    <source>
        <dbReference type="EMBL" id="NYD21871.1"/>
    </source>
</evidence>
<keyword evidence="9" id="KW-1185">Reference proteome</keyword>
<keyword evidence="3 8" id="KW-0560">Oxidoreductase</keyword>
<keyword evidence="2 6" id="KW-0479">Metal-binding</keyword>
<dbReference type="Proteomes" id="UP000521922">
    <property type="component" value="Unassembled WGS sequence"/>
</dbReference>
<feature type="binding site" evidence="6">
    <location>
        <position position="295"/>
    </location>
    <ligand>
        <name>Fe cation</name>
        <dbReference type="ChEBI" id="CHEBI:24875"/>
    </ligand>
</feature>
<comment type="caution">
    <text evidence="8">The sequence shown here is derived from an EMBL/GenBank/DDBJ whole genome shotgun (WGS) entry which is preliminary data.</text>
</comment>
<protein>
    <submittedName>
        <fullName evidence="8">L-asparagine oxygenase</fullName>
        <ecNumber evidence="8">1.14.11.39</ecNumber>
    </submittedName>
</protein>
<evidence type="ECO:0000256" key="1">
    <source>
        <dbReference type="ARBA" id="ARBA00008425"/>
    </source>
</evidence>
<dbReference type="EC" id="1.14.11.39" evidence="8"/>
<evidence type="ECO:0000259" key="7">
    <source>
        <dbReference type="Pfam" id="PF02668"/>
    </source>
</evidence>
<dbReference type="InterPro" id="IPR042098">
    <property type="entry name" value="TauD-like_sf"/>
</dbReference>
<dbReference type="EMBL" id="JACCBB010000001">
    <property type="protein sequence ID" value="NYD21871.1"/>
    <property type="molecule type" value="Genomic_DNA"/>
</dbReference>
<feature type="binding site" evidence="5">
    <location>
        <position position="188"/>
    </location>
    <ligand>
        <name>2-oxoglutarate</name>
        <dbReference type="ChEBI" id="CHEBI:16810"/>
    </ligand>
</feature>
<evidence type="ECO:0000256" key="5">
    <source>
        <dbReference type="PIRSR" id="PIRSR019543-1"/>
    </source>
</evidence>
<reference evidence="8 9" key="1">
    <citation type="submission" date="2020-07" db="EMBL/GenBank/DDBJ databases">
        <title>Sequencing the genomes of 1000 actinobacteria strains.</title>
        <authorList>
            <person name="Klenk H.-P."/>
        </authorList>
    </citation>
    <scope>NUCLEOTIDE SEQUENCE [LARGE SCALE GENOMIC DNA]</scope>
    <source>
        <strain evidence="8 9">DSM 7487</strain>
    </source>
</reference>
<evidence type="ECO:0000256" key="6">
    <source>
        <dbReference type="PIRSR" id="PIRSR019543-2"/>
    </source>
</evidence>
<gene>
    <name evidence="8" type="ORF">BJ968_001411</name>
</gene>
<dbReference type="Gene3D" id="3.60.130.10">
    <property type="entry name" value="Clavaminate synthase-like"/>
    <property type="match status" value="1"/>
</dbReference>
<accession>A0A7Y9AUA9</accession>
<evidence type="ECO:0000256" key="4">
    <source>
        <dbReference type="ARBA" id="ARBA00023004"/>
    </source>
</evidence>
<comment type="similarity">
    <text evidence="1">Belongs to the clavaminate synthase family.</text>
</comment>
<keyword evidence="4 6" id="KW-0408">Iron</keyword>
<proteinExistence type="inferred from homology"/>
<evidence type="ECO:0000256" key="3">
    <source>
        <dbReference type="ARBA" id="ARBA00023002"/>
    </source>
</evidence>
<feature type="binding site" evidence="6">
    <location>
        <position position="162"/>
    </location>
    <ligand>
        <name>Fe cation</name>
        <dbReference type="ChEBI" id="CHEBI:24875"/>
    </ligand>
</feature>